<sequence>MHSLDKPVEHWRSLVDRKVLGCAVCFLLVGWGWLLCSQPEYVGLKTVKEALLSKRSLQVLKPPTRRSLQTAAATSAYDAGRSQPYDFQATSNYQKILKYNESTFAHEVDEELLSRPFCGLLQASGPAQNPAEFKQGRWYKDHQGEFFWEANGCRLRRLQADEARHCLANRHVVFVGDSVTRYQYLSLAHFLSKKQWMWRYGQGPEHCLALEGEWPNWSTFYRDGRARIANATDGEAEETCDCYRADDGNWAIDNREGKIRENRDFTLHHFPLNGMTEHPVQVHLSYFQVMDRPTFELGGLNALVKALKHVGHPRTAPDAIIMNQGLWAMFTDTITESLEDHFRTIIQTGSNLAAHQKSTHMFWKTTSATLGSIAPEERLEQLNQDTLRILEDTPAWSRLDLRQITQDALNQKLDLYGPGDWIHPLPLVYEQINDLLLNFMCQPADNNWALVHKPDDSRRVRSYA</sequence>
<dbReference type="EMBL" id="JALJOV010000811">
    <property type="protein sequence ID" value="KAK9861120.1"/>
    <property type="molecule type" value="Genomic_DNA"/>
</dbReference>
<reference evidence="1 2" key="1">
    <citation type="journal article" date="2024" name="Nat. Commun.">
        <title>Phylogenomics reveals the evolutionary origins of lichenization in chlorophyte algae.</title>
        <authorList>
            <person name="Puginier C."/>
            <person name="Libourel C."/>
            <person name="Otte J."/>
            <person name="Skaloud P."/>
            <person name="Haon M."/>
            <person name="Grisel S."/>
            <person name="Petersen M."/>
            <person name="Berrin J.G."/>
            <person name="Delaux P.M."/>
            <person name="Dal Grande F."/>
            <person name="Keller J."/>
        </authorList>
    </citation>
    <scope>NUCLEOTIDE SEQUENCE [LARGE SCALE GENOMIC DNA]</scope>
    <source>
        <strain evidence="1 2">SAG 2523</strain>
    </source>
</reference>
<dbReference type="SUPFAM" id="SSF52266">
    <property type="entry name" value="SGNH hydrolase"/>
    <property type="match status" value="1"/>
</dbReference>
<accession>A0AAW1SVU7</accession>
<dbReference type="Proteomes" id="UP001485043">
    <property type="component" value="Unassembled WGS sequence"/>
</dbReference>
<evidence type="ECO:0000313" key="2">
    <source>
        <dbReference type="Proteomes" id="UP001485043"/>
    </source>
</evidence>
<keyword evidence="2" id="KW-1185">Reference proteome</keyword>
<organism evidence="1 2">
    <name type="scientific">Apatococcus fuscideae</name>
    <dbReference type="NCBI Taxonomy" id="2026836"/>
    <lineage>
        <taxon>Eukaryota</taxon>
        <taxon>Viridiplantae</taxon>
        <taxon>Chlorophyta</taxon>
        <taxon>core chlorophytes</taxon>
        <taxon>Trebouxiophyceae</taxon>
        <taxon>Chlorellales</taxon>
        <taxon>Chlorellaceae</taxon>
        <taxon>Apatococcus</taxon>
    </lineage>
</organism>
<comment type="caution">
    <text evidence="1">The sequence shown here is derived from an EMBL/GenBank/DDBJ whole genome shotgun (WGS) entry which is preliminary data.</text>
</comment>
<dbReference type="AlphaFoldDB" id="A0AAW1SVU7"/>
<protein>
    <submittedName>
        <fullName evidence="1">Uncharacterized protein</fullName>
    </submittedName>
</protein>
<evidence type="ECO:0000313" key="1">
    <source>
        <dbReference type="EMBL" id="KAK9861120.1"/>
    </source>
</evidence>
<name>A0AAW1SVU7_9CHLO</name>
<proteinExistence type="predicted"/>
<gene>
    <name evidence="1" type="ORF">WJX84_008625</name>
</gene>